<dbReference type="EMBL" id="JAUKTV010000006">
    <property type="protein sequence ID" value="KAK0735969.1"/>
    <property type="molecule type" value="Genomic_DNA"/>
</dbReference>
<organism evidence="2 3">
    <name type="scientific">Apiosordaria backusii</name>
    <dbReference type="NCBI Taxonomy" id="314023"/>
    <lineage>
        <taxon>Eukaryota</taxon>
        <taxon>Fungi</taxon>
        <taxon>Dikarya</taxon>
        <taxon>Ascomycota</taxon>
        <taxon>Pezizomycotina</taxon>
        <taxon>Sordariomycetes</taxon>
        <taxon>Sordariomycetidae</taxon>
        <taxon>Sordariales</taxon>
        <taxon>Lasiosphaeriaceae</taxon>
        <taxon>Apiosordaria</taxon>
    </lineage>
</organism>
<name>A0AA40BKM1_9PEZI</name>
<evidence type="ECO:0000313" key="3">
    <source>
        <dbReference type="Proteomes" id="UP001172159"/>
    </source>
</evidence>
<dbReference type="Proteomes" id="UP001172159">
    <property type="component" value="Unassembled WGS sequence"/>
</dbReference>
<feature type="region of interest" description="Disordered" evidence="1">
    <location>
        <begin position="38"/>
        <end position="59"/>
    </location>
</feature>
<dbReference type="AlphaFoldDB" id="A0AA40BKM1"/>
<protein>
    <submittedName>
        <fullName evidence="2">Uncharacterized protein</fullName>
    </submittedName>
</protein>
<comment type="caution">
    <text evidence="2">The sequence shown here is derived from an EMBL/GenBank/DDBJ whole genome shotgun (WGS) entry which is preliminary data.</text>
</comment>
<sequence>MLALPWSRRLGQRPLNLQSIPSIPSLSSSIPSFCINQSQSGADKRARKPNPKLHSPSTPWLRSWLIGRRTSSKIIRQVPQETGDTTSPPASVPSPCLLLPSRHPSPSPHAASIFHFRHQALRRCPAPSLRALLHQQPSANPPSVSPLSDICDSFKGSLPVVSVQRCPDTRVEKALDGLSEYDLNLDIRTQLRFDVVYPKSAPEERALEVTASTILTPIHLRNNNGTTLAIKVERPSIMPEQRNTSSTRCCSLEHALLESTTKIAGGRAFRGEC</sequence>
<proteinExistence type="predicted"/>
<accession>A0AA40BKM1</accession>
<keyword evidence="3" id="KW-1185">Reference proteome</keyword>
<gene>
    <name evidence="2" type="ORF">B0T21DRAFT_172076</name>
</gene>
<evidence type="ECO:0000256" key="1">
    <source>
        <dbReference type="SAM" id="MobiDB-lite"/>
    </source>
</evidence>
<evidence type="ECO:0000313" key="2">
    <source>
        <dbReference type="EMBL" id="KAK0735969.1"/>
    </source>
</evidence>
<reference evidence="2" key="1">
    <citation type="submission" date="2023-06" db="EMBL/GenBank/DDBJ databases">
        <title>Genome-scale phylogeny and comparative genomics of the fungal order Sordariales.</title>
        <authorList>
            <consortium name="Lawrence Berkeley National Laboratory"/>
            <person name="Hensen N."/>
            <person name="Bonometti L."/>
            <person name="Westerberg I."/>
            <person name="Brannstrom I.O."/>
            <person name="Guillou S."/>
            <person name="Cros-Aarteil S."/>
            <person name="Calhoun S."/>
            <person name="Haridas S."/>
            <person name="Kuo A."/>
            <person name="Mondo S."/>
            <person name="Pangilinan J."/>
            <person name="Riley R."/>
            <person name="Labutti K."/>
            <person name="Andreopoulos B."/>
            <person name="Lipzen A."/>
            <person name="Chen C."/>
            <person name="Yanf M."/>
            <person name="Daum C."/>
            <person name="Ng V."/>
            <person name="Clum A."/>
            <person name="Steindorff A."/>
            <person name="Ohm R."/>
            <person name="Martin F."/>
            <person name="Silar P."/>
            <person name="Natvig D."/>
            <person name="Lalanne C."/>
            <person name="Gautier V."/>
            <person name="Ament-Velasquez S.L."/>
            <person name="Kruys A."/>
            <person name="Hutchinson M.I."/>
            <person name="Powell A.J."/>
            <person name="Barry K."/>
            <person name="Miller A.N."/>
            <person name="Grigoriev I.V."/>
            <person name="Debuchy R."/>
            <person name="Gladieux P."/>
            <person name="Thoren M.H."/>
            <person name="Johannesson H."/>
        </authorList>
    </citation>
    <scope>NUCLEOTIDE SEQUENCE</scope>
    <source>
        <strain evidence="2">CBS 540.89</strain>
    </source>
</reference>